<keyword evidence="2 5" id="KW-0812">Transmembrane</keyword>
<dbReference type="Proteomes" id="UP000593567">
    <property type="component" value="Unassembled WGS sequence"/>
</dbReference>
<accession>A0A7J7IXF3</accession>
<dbReference type="AlphaFoldDB" id="A0A7J7IXF3"/>
<keyword evidence="8" id="KW-1185">Reference proteome</keyword>
<dbReference type="OrthoDB" id="6134459at2759"/>
<organism evidence="7 8">
    <name type="scientific">Bugula neritina</name>
    <name type="common">Brown bryozoan</name>
    <name type="synonym">Sertularia neritina</name>
    <dbReference type="NCBI Taxonomy" id="10212"/>
    <lineage>
        <taxon>Eukaryota</taxon>
        <taxon>Metazoa</taxon>
        <taxon>Spiralia</taxon>
        <taxon>Lophotrochozoa</taxon>
        <taxon>Bryozoa</taxon>
        <taxon>Gymnolaemata</taxon>
        <taxon>Cheilostomatida</taxon>
        <taxon>Flustrina</taxon>
        <taxon>Buguloidea</taxon>
        <taxon>Bugulidae</taxon>
        <taxon>Bugula</taxon>
    </lineage>
</organism>
<feature type="transmembrane region" description="Helical" evidence="5">
    <location>
        <begin position="726"/>
        <end position="747"/>
    </location>
</feature>
<feature type="transmembrane region" description="Helical" evidence="5">
    <location>
        <begin position="540"/>
        <end position="566"/>
    </location>
</feature>
<comment type="subcellular location">
    <subcellularLocation>
        <location evidence="1">Membrane</location>
        <topology evidence="1">Multi-pass membrane protein</topology>
    </subcellularLocation>
</comment>
<feature type="transmembrane region" description="Helical" evidence="5">
    <location>
        <begin position="578"/>
        <end position="600"/>
    </location>
</feature>
<dbReference type="InterPro" id="IPR017981">
    <property type="entry name" value="GPCR_2-like_7TM"/>
</dbReference>
<evidence type="ECO:0000256" key="2">
    <source>
        <dbReference type="ARBA" id="ARBA00022692"/>
    </source>
</evidence>
<dbReference type="EMBL" id="VXIV02003292">
    <property type="protein sequence ID" value="KAF6018599.1"/>
    <property type="molecule type" value="Genomic_DNA"/>
</dbReference>
<proteinExistence type="predicted"/>
<reference evidence="7" key="1">
    <citation type="submission" date="2020-06" db="EMBL/GenBank/DDBJ databases">
        <title>Draft genome of Bugula neritina, a colonial animal packing powerful symbionts and potential medicines.</title>
        <authorList>
            <person name="Rayko M."/>
        </authorList>
    </citation>
    <scope>NUCLEOTIDE SEQUENCE [LARGE SCALE GENOMIC DNA]</scope>
    <source>
        <strain evidence="7">Kwan_BN1</strain>
    </source>
</reference>
<evidence type="ECO:0000256" key="1">
    <source>
        <dbReference type="ARBA" id="ARBA00004141"/>
    </source>
</evidence>
<feature type="transmembrane region" description="Helical" evidence="5">
    <location>
        <begin position="612"/>
        <end position="635"/>
    </location>
</feature>
<feature type="transmembrane region" description="Helical" evidence="5">
    <location>
        <begin position="656"/>
        <end position="680"/>
    </location>
</feature>
<dbReference type="InterPro" id="IPR000832">
    <property type="entry name" value="GPCR_2_secretin-like"/>
</dbReference>
<dbReference type="Pfam" id="PF00002">
    <property type="entry name" value="7tm_2"/>
    <property type="match status" value="1"/>
</dbReference>
<dbReference type="GO" id="GO:0004930">
    <property type="term" value="F:G protein-coupled receptor activity"/>
    <property type="evidence" value="ECO:0007669"/>
    <property type="project" value="InterPro"/>
</dbReference>
<dbReference type="PANTHER" id="PTHR45902:SF2">
    <property type="entry name" value="G-PROTEIN COUPLED RECEPTORS FAMILY 2 PROFILE 2 DOMAIN-CONTAINING PROTEIN"/>
    <property type="match status" value="1"/>
</dbReference>
<feature type="domain" description="G-protein coupled receptors family 2 profile 2" evidence="6">
    <location>
        <begin position="544"/>
        <end position="759"/>
    </location>
</feature>
<evidence type="ECO:0000259" key="6">
    <source>
        <dbReference type="PROSITE" id="PS50261"/>
    </source>
</evidence>
<dbReference type="GO" id="GO:0016020">
    <property type="term" value="C:membrane"/>
    <property type="evidence" value="ECO:0007669"/>
    <property type="project" value="UniProtKB-SubCell"/>
</dbReference>
<evidence type="ECO:0000313" key="7">
    <source>
        <dbReference type="EMBL" id="KAF6018599.1"/>
    </source>
</evidence>
<dbReference type="PROSITE" id="PS50261">
    <property type="entry name" value="G_PROTEIN_RECEP_F2_4"/>
    <property type="match status" value="1"/>
</dbReference>
<dbReference type="PANTHER" id="PTHR45902">
    <property type="entry name" value="LATROPHILIN RECEPTOR-LIKE PROTEIN A"/>
    <property type="match status" value="1"/>
</dbReference>
<sequence>MSYEDLSRNCSKVTEIDLASRIPVTDVYTGQTFQNIYCFLCYHNHSNVARWHLSISCGPTEKTANYNEDADEDKTRLCKPQIIKPKSVQLEQCSKIVREKRELKESKSNFISEPRTDNPPWTYGFTTLFNFGANGDTHWLLTSNMEEFLSKSSCTEETQIFNPFTLECLELNCPRSEISLNGKCKKANSVTKSVPMVCVTFEIYYEFYESTNASDYEWKLVNLFLKKYEIDPLDITIPLSQNSGDSLCPGINLLQFNNSWQNNDETSVNFYLNQPHFAIDNDTDMLSLMNETATCLNLKNKTSHKITLSVKFAETHPQLEKLRNKFKSNKVGLKNNALGFLWKKKNGQNLGFSCLSTFEKQFLHHDWCQGIRKEYFNDEFELLSLTKLRIKSTNQTYSASQFQYTLVTNNGTIQGNISKMASTCDTLPYIKNQSSCIKLAINDTHYDQQQDGSIKVKSFDELSKLQLPYESEPRKPIKSVFTPEEYEYIQNDTGIFGEQMFENDSTVAICIPEELIMLFIELELWNRVNIKPSCSYLQKFAWGSSVTGFVFSSISMLAMIAVLITYTMFRTLRTLPGISLMNLTCAIMLSQITFLAAMFAPNDLDDSNRVCFTMAVLTHYCTLSSFMWMNVMAYSSYRSFGADLKTRLTKLNKRHLIANSLYGWGIPALIVAICVAVDIVKKEEQLIAYGVVSGIKVFDDLGADGEDKIQIRYRRMSTCWIGNSKAALVIFGAPMVYSMIVNLTLFIKTCYGNYKILFI</sequence>
<evidence type="ECO:0000256" key="5">
    <source>
        <dbReference type="SAM" id="Phobius"/>
    </source>
</evidence>
<dbReference type="Gene3D" id="1.20.1070.10">
    <property type="entry name" value="Rhodopsin 7-helix transmembrane proteins"/>
    <property type="match status" value="1"/>
</dbReference>
<evidence type="ECO:0000313" key="8">
    <source>
        <dbReference type="Proteomes" id="UP000593567"/>
    </source>
</evidence>
<keyword evidence="3 5" id="KW-1133">Transmembrane helix</keyword>
<dbReference type="CDD" id="cd15039">
    <property type="entry name" value="7tmB3_Methuselah-like"/>
    <property type="match status" value="1"/>
</dbReference>
<dbReference type="InterPro" id="IPR053231">
    <property type="entry name" value="GPCR_LN-TM7"/>
</dbReference>
<keyword evidence="4 5" id="KW-0472">Membrane</keyword>
<evidence type="ECO:0000256" key="3">
    <source>
        <dbReference type="ARBA" id="ARBA00022989"/>
    </source>
</evidence>
<dbReference type="GO" id="GO:0007166">
    <property type="term" value="P:cell surface receptor signaling pathway"/>
    <property type="evidence" value="ECO:0007669"/>
    <property type="project" value="InterPro"/>
</dbReference>
<protein>
    <recommendedName>
        <fullName evidence="6">G-protein coupled receptors family 2 profile 2 domain-containing protein</fullName>
    </recommendedName>
</protein>
<comment type="caution">
    <text evidence="7">The sequence shown here is derived from an EMBL/GenBank/DDBJ whole genome shotgun (WGS) entry which is preliminary data.</text>
</comment>
<name>A0A7J7IXF3_BUGNE</name>
<evidence type="ECO:0000256" key="4">
    <source>
        <dbReference type="ARBA" id="ARBA00023136"/>
    </source>
</evidence>
<gene>
    <name evidence="7" type="ORF">EB796_023088</name>
</gene>